<reference evidence="3 4" key="1">
    <citation type="submission" date="2014-07" db="EMBL/GenBank/DDBJ databases">
        <authorList>
            <person name="McCorrison J."/>
            <person name="Sanka R."/>
            <person name="Torralba M."/>
            <person name="Gillis M."/>
            <person name="Haft D.H."/>
            <person name="Methe B."/>
            <person name="Sutton G."/>
            <person name="Nelson K.E."/>
        </authorList>
    </citation>
    <scope>NUCLEOTIDE SEQUENCE [LARGE SCALE GENOMIC DNA]</scope>
    <source>
        <strain evidence="3 4">S9-PR14</strain>
    </source>
</reference>
<evidence type="ECO:0000313" key="3">
    <source>
        <dbReference type="EMBL" id="KGI22556.1"/>
    </source>
</evidence>
<dbReference type="GO" id="GO:0004866">
    <property type="term" value="F:endopeptidase inhibitor activity"/>
    <property type="evidence" value="ECO:0007669"/>
    <property type="project" value="InterPro"/>
</dbReference>
<evidence type="ECO:0000313" key="4">
    <source>
        <dbReference type="Proteomes" id="UP000029723"/>
    </source>
</evidence>
<dbReference type="Gene3D" id="1.50.10.20">
    <property type="match status" value="1"/>
</dbReference>
<dbReference type="InterPro" id="IPR041246">
    <property type="entry name" value="Bact_MG10"/>
</dbReference>
<dbReference type="InterPro" id="IPR002890">
    <property type="entry name" value="MG2"/>
</dbReference>
<accession>A0A098YTA8</accession>
<gene>
    <name evidence="3" type="ORF">HMPREF9304_03850</name>
</gene>
<dbReference type="SMART" id="SM01360">
    <property type="entry name" value="A2M"/>
    <property type="match status" value="1"/>
</dbReference>
<feature type="domain" description="Alpha-2-macroglobulin" evidence="2">
    <location>
        <begin position="1101"/>
        <end position="1193"/>
    </location>
</feature>
<comment type="caution">
    <text evidence="3">The sequence shown here is derived from an EMBL/GenBank/DDBJ whole genome shotgun (WGS) entry which is preliminary data.</text>
</comment>
<dbReference type="InterPro" id="IPR008930">
    <property type="entry name" value="Terpenoid_cyclase/PrenylTrfase"/>
</dbReference>
<comment type="similarity">
    <text evidence="1">Belongs to the protease inhibitor I39 (alpha-2-macroglobulin) family. Bacterial alpha-2-macroglobulin subfamily.</text>
</comment>
<dbReference type="InterPro" id="IPR001599">
    <property type="entry name" value="Macroglobln_a2"/>
</dbReference>
<dbReference type="PANTHER" id="PTHR40094:SF1">
    <property type="entry name" value="UBIQUITIN DOMAIN-CONTAINING PROTEIN"/>
    <property type="match status" value="1"/>
</dbReference>
<dbReference type="OrthoDB" id="9767116at2"/>
<dbReference type="Gene3D" id="2.60.40.1930">
    <property type="match status" value="1"/>
</dbReference>
<dbReference type="EMBL" id="JRPQ01000066">
    <property type="protein sequence ID" value="KGI22556.1"/>
    <property type="molecule type" value="Genomic_DNA"/>
</dbReference>
<dbReference type="SUPFAM" id="SSF48239">
    <property type="entry name" value="Terpenoid cyclases/Protein prenyltransferases"/>
    <property type="match status" value="1"/>
</dbReference>
<protein>
    <submittedName>
        <fullName evidence="3">Alpha-2-macroglobulin</fullName>
    </submittedName>
</protein>
<dbReference type="Pfam" id="PF01835">
    <property type="entry name" value="MG2"/>
    <property type="match status" value="1"/>
</dbReference>
<dbReference type="Proteomes" id="UP000029723">
    <property type="component" value="Unassembled WGS sequence"/>
</dbReference>
<name>A0A098YTA8_9BACT</name>
<proteinExistence type="inferred from homology"/>
<evidence type="ECO:0000256" key="1">
    <source>
        <dbReference type="ARBA" id="ARBA00010556"/>
    </source>
</evidence>
<organism evidence="3 4">
    <name type="scientific">Hoylesella timonensis S9-PR14</name>
    <dbReference type="NCBI Taxonomy" id="1401062"/>
    <lineage>
        <taxon>Bacteria</taxon>
        <taxon>Pseudomonadati</taxon>
        <taxon>Bacteroidota</taxon>
        <taxon>Bacteroidia</taxon>
        <taxon>Bacteroidales</taxon>
        <taxon>Prevotellaceae</taxon>
        <taxon>Hoylesella</taxon>
    </lineage>
</organism>
<dbReference type="RefSeq" id="WP_036926529.1">
    <property type="nucleotide sequence ID" value="NZ_JRPQ01000066.1"/>
</dbReference>
<dbReference type="PANTHER" id="PTHR40094">
    <property type="entry name" value="ALPHA-2-MACROGLOBULIN HOMOLOG"/>
    <property type="match status" value="1"/>
</dbReference>
<sequence length="1841" mass="208570">MNRLITLWVVVLVLISSPMKADNFAVLWKKYEQAEKKDLPKTSLHVLEQIIKKAETEQKYGHLLKASFLHGLIATQISPDSTTVELTKLKERLRQAELKDRVLAAVYQSALGQLYAENLTLGDNSVTLSEQYFKQSLAEPALLASYKSATYEPFTVSGVDSKIFNHDLLHVLGFEAQRYDLLHQYYLSHDNRPAACITALYDLREKYRSDVLQAKKSKYIQKLDSLIAVYKDLTEAGEVAIERYQCIEEAEDISAEQKIQYINYALMKWGAWPRINILRNAKTRLTLPTFHVSLGDAVAIPHQERQVVVLQLCNIQQLNMSVWRVNVNGDTQLDPNDARDYARLRPHIDAKTPVYTTSKQYVGMPDYQMVRDTMSIKGLPVGVYLVELTTDNKTIKPQRALLRVSDVYLLSQSLPHHQLRMVAVSATTGQPLPGAKIQLRKDEQSGRAYKQQVYTCNQEGEVTVTIKENRMYYAYPYTQSDKACAMTYLNGYGFFPKEKKSDALYVHLFTDRSIYRPGQTVHASAIAYRLINGKETTVATHQTLTLTLRDANYKEVGVQKVTTDEYGTAVADFVLPSTGLTGTYSLRSNQGRDAYASLSVEEYKRPTFYVEFDTISMKYQEGDTVRLAGHVKSFAGIPVAGAQVKYTITRSPMLWRYFEMRDRTQNVTIDIDTLATDNSGKFIINVPLILPEKSNQAPQHYSFLTKVDVTDGAGETHHAENALMLSDKPTTFLCDLTKLSRTDSIKPMTFSYLNSMGVAIDGDVHYTIDGKSYHVKANQPTLHGLEKLSSGEHHLMAVCGQDTLRHTFYTFSLDDKKPAFKTSDFFYITQTTFPNDGKPVQLMLGSSDTNVHVVYSFIAGDRVIESGSLAMSNQIIKKKLKYQSQYADGLLLNYAWVKNGKCYTHRQLIAKPQPDKRLMLTWKTFRNRLTPGQKETWTLQIKTPNGKPAKAQLMAVLFDKTLQEIKEHAWRYYIPYQPAWATTFWEKPNIENAMLYGDAPFTPLRERPINFTYFDDVFAGFGQSDEVVTIGYGGGVRTRALSKLNAMSKAEAFSDETMSVDGAHDDKSLQLKQKEAMPASQVDSPTKSNAQPAIRENFNETAFFFPALIADDKGQVSLKFTLPESVTTWQFMGLAHDEEMHHGFLMDETVAQKKVMIQPNMPRFVRKGDQLTLSARVMSTSQRIETGTACIELVDPATEKVVFTQQKSYDLQPEATDVVTFSIDMVQLLKAHPKLSLLVVRFTAKGKNYSDGEQHYLPILTDDEWVTTTVPFTLHDKGVKTIDLQKLFPTHDDRNLLTVEYTQQPAWLMVQALPNMENIDDDNAMSLVAAYYANSIGQHLFNEVPQLQSVVKLWKQEKGKETSLTSALEKNKELKTVLLNETPWVMNAQNETYQQQQLVEFFDSNMMSYRLTSLLQKLSKLQNTDGSFSWWKGMSGSRYMTVAVVMTLARLNTLIGHQTSTQSMIASSLRFLDRKLSEEVAELKARQAKGEKDLFPSEFACNCLYTYALLDKRSNGNINYMVNLLSQQPTVLSIYGKARTAVILSIYGKQAKANEYLQSIQEYTVYTEEMGRYFDAPRANYSWFSYRIPTQVAAIEAMKLLKPNDPSIEEMQRWLLQSKRTQAWDTPINSVNAVYAFLHGQTQKLTIGSQSDCFQLNGQLLEMPNATAGLGYVKTAKTGKDMRQLTIDKTSVGASWGAVYAQFMQKSTEVVDQSSGLKVTRTLLRDGKPVQTFKVGDRVTVRLVVEANRDYDFVQLQDKRAACLEPLHQRSGYAWGYYYAPKDNVTSYYFDQLSKGKHVIETEYFIDRAGTYQTGICTIQCAYSPDFNGRAAGQTLKISEK</sequence>
<dbReference type="Gene3D" id="2.20.130.20">
    <property type="match status" value="1"/>
</dbReference>
<dbReference type="Pfam" id="PF00207">
    <property type="entry name" value="A2M"/>
    <property type="match status" value="1"/>
</dbReference>
<dbReference type="Pfam" id="PF17973">
    <property type="entry name" value="bMG10"/>
    <property type="match status" value="1"/>
</dbReference>
<dbReference type="InterPro" id="IPR051802">
    <property type="entry name" value="YfhM-like"/>
</dbReference>
<evidence type="ECO:0000259" key="2">
    <source>
        <dbReference type="SMART" id="SM01360"/>
    </source>
</evidence>